<protein>
    <submittedName>
        <fullName evidence="1">Uncharacterized protein</fullName>
    </submittedName>
</protein>
<sequence length="269" mass="30100">MTLTVASTTMYKIISGIENSLHPLCCRKELSLTTNLNVRIFIVSIGWPEYSIVGKELQGADLEEVEENRNSLQFPLLRSYLSEQKGLFDELQIHSFVKEEVWKVLTSFQNVRKRYQTLDFVEHLTVGTLVPIAGPIALSFSKTLYYTIKAIGDVGILEDPDGAIQTLKKHTHKTALIMHSASREGLVTAVHEAFVEIFGKVIFEIAIADLVVTASEATFSEAIPLLGPLLSATHLPSRYRKLANKLASKACMLHELWIMQNITNLLNMD</sequence>
<proteinExistence type="predicted"/>
<dbReference type="EMBL" id="CM055092">
    <property type="protein sequence ID" value="KAJ7571296.1"/>
    <property type="molecule type" value="Genomic_DNA"/>
</dbReference>
<reference evidence="2" key="1">
    <citation type="journal article" date="2024" name="Proc. Natl. Acad. Sci. U.S.A.">
        <title>Extraordinary preservation of gene collinearity over three hundred million years revealed in homosporous lycophytes.</title>
        <authorList>
            <person name="Li C."/>
            <person name="Wickell D."/>
            <person name="Kuo L.Y."/>
            <person name="Chen X."/>
            <person name="Nie B."/>
            <person name="Liao X."/>
            <person name="Peng D."/>
            <person name="Ji J."/>
            <person name="Jenkins J."/>
            <person name="Williams M."/>
            <person name="Shu S."/>
            <person name="Plott C."/>
            <person name="Barry K."/>
            <person name="Rajasekar S."/>
            <person name="Grimwood J."/>
            <person name="Han X."/>
            <person name="Sun S."/>
            <person name="Hou Z."/>
            <person name="He W."/>
            <person name="Dai G."/>
            <person name="Sun C."/>
            <person name="Schmutz J."/>
            <person name="Leebens-Mack J.H."/>
            <person name="Li F.W."/>
            <person name="Wang L."/>
        </authorList>
    </citation>
    <scope>NUCLEOTIDE SEQUENCE [LARGE SCALE GENOMIC DNA]</scope>
    <source>
        <strain evidence="2">cv. PW_Plant_1</strain>
    </source>
</reference>
<keyword evidence="2" id="KW-1185">Reference proteome</keyword>
<name>A0ACC2EXZ5_DIPCM</name>
<evidence type="ECO:0000313" key="2">
    <source>
        <dbReference type="Proteomes" id="UP001162992"/>
    </source>
</evidence>
<comment type="caution">
    <text evidence="1">The sequence shown here is derived from an EMBL/GenBank/DDBJ whole genome shotgun (WGS) entry which is preliminary data.</text>
</comment>
<dbReference type="Proteomes" id="UP001162992">
    <property type="component" value="Chromosome 1"/>
</dbReference>
<accession>A0ACC2EXZ5</accession>
<organism evidence="1 2">
    <name type="scientific">Diphasiastrum complanatum</name>
    <name type="common">Issler's clubmoss</name>
    <name type="synonym">Lycopodium complanatum</name>
    <dbReference type="NCBI Taxonomy" id="34168"/>
    <lineage>
        <taxon>Eukaryota</taxon>
        <taxon>Viridiplantae</taxon>
        <taxon>Streptophyta</taxon>
        <taxon>Embryophyta</taxon>
        <taxon>Tracheophyta</taxon>
        <taxon>Lycopodiopsida</taxon>
        <taxon>Lycopodiales</taxon>
        <taxon>Lycopodiaceae</taxon>
        <taxon>Lycopodioideae</taxon>
        <taxon>Diphasiastrum</taxon>
    </lineage>
</organism>
<evidence type="ECO:0000313" key="1">
    <source>
        <dbReference type="EMBL" id="KAJ7571296.1"/>
    </source>
</evidence>
<gene>
    <name evidence="1" type="ORF">O6H91_01G158300</name>
</gene>